<feature type="domain" description="Helicase ATP-binding" evidence="15">
    <location>
        <begin position="377"/>
        <end position="538"/>
    </location>
</feature>
<dbReference type="InterPro" id="IPR001650">
    <property type="entry name" value="Helicase_C-like"/>
</dbReference>
<keyword evidence="2 13" id="KW-0547">Nucleotide-binding</keyword>
<feature type="domain" description="Helicase C-terminal" evidence="16">
    <location>
        <begin position="560"/>
        <end position="716"/>
    </location>
</feature>
<dbReference type="STRING" id="311402.Avi_2363"/>
<comment type="catalytic activity">
    <reaction evidence="12 13">
        <text>ATP + H2O = ADP + phosphate + H(+)</text>
        <dbReference type="Rhea" id="RHEA:13065"/>
        <dbReference type="ChEBI" id="CHEBI:15377"/>
        <dbReference type="ChEBI" id="CHEBI:15378"/>
        <dbReference type="ChEBI" id="CHEBI:30616"/>
        <dbReference type="ChEBI" id="CHEBI:43474"/>
        <dbReference type="ChEBI" id="CHEBI:456216"/>
        <dbReference type="EC" id="5.6.2.4"/>
    </reaction>
</comment>
<evidence type="ECO:0000256" key="9">
    <source>
        <dbReference type="ARBA" id="ARBA00023204"/>
    </source>
</evidence>
<evidence type="ECO:0000256" key="11">
    <source>
        <dbReference type="ARBA" id="ARBA00034617"/>
    </source>
</evidence>
<dbReference type="InterPro" id="IPR047112">
    <property type="entry name" value="RecG/Mfd"/>
</dbReference>
<dbReference type="InterPro" id="IPR011545">
    <property type="entry name" value="DEAD/DEAH_box_helicase_dom"/>
</dbReference>
<dbReference type="InterPro" id="IPR014001">
    <property type="entry name" value="Helicase_ATP-bd"/>
</dbReference>
<keyword evidence="6 13" id="KW-0067">ATP-binding</keyword>
<evidence type="ECO:0000256" key="6">
    <source>
        <dbReference type="ARBA" id="ARBA00022840"/>
    </source>
</evidence>
<comment type="similarity">
    <text evidence="1 13">Belongs to the helicase family. RecG subfamily.</text>
</comment>
<dbReference type="CDD" id="cd04488">
    <property type="entry name" value="RecG_wedge_OBF"/>
    <property type="match status" value="1"/>
</dbReference>
<dbReference type="SMART" id="SM00490">
    <property type="entry name" value="HELICc"/>
    <property type="match status" value="1"/>
</dbReference>
<keyword evidence="3 13" id="KW-0227">DNA damage</keyword>
<evidence type="ECO:0000256" key="8">
    <source>
        <dbReference type="ARBA" id="ARBA00023172"/>
    </source>
</evidence>
<dbReference type="InterPro" id="IPR045562">
    <property type="entry name" value="RecG_dom3_C"/>
</dbReference>
<evidence type="ECO:0000256" key="14">
    <source>
        <dbReference type="SAM" id="MobiDB-lite"/>
    </source>
</evidence>
<evidence type="ECO:0000256" key="1">
    <source>
        <dbReference type="ARBA" id="ARBA00007504"/>
    </source>
</evidence>
<dbReference type="InterPro" id="IPR004365">
    <property type="entry name" value="NA-bd_OB_tRNA"/>
</dbReference>
<dbReference type="GO" id="GO:0006281">
    <property type="term" value="P:DNA repair"/>
    <property type="evidence" value="ECO:0007669"/>
    <property type="project" value="UniProtKB-UniRule"/>
</dbReference>
<evidence type="ECO:0000256" key="5">
    <source>
        <dbReference type="ARBA" id="ARBA00022806"/>
    </source>
</evidence>
<evidence type="ECO:0000256" key="7">
    <source>
        <dbReference type="ARBA" id="ARBA00023125"/>
    </source>
</evidence>
<dbReference type="CDD" id="cd17992">
    <property type="entry name" value="DEXHc_RecG"/>
    <property type="match status" value="1"/>
</dbReference>
<keyword evidence="4 13" id="KW-0378">Hydrolase</keyword>
<evidence type="ECO:0000313" key="17">
    <source>
        <dbReference type="EMBL" id="ACM36682.1"/>
    </source>
</evidence>
<evidence type="ECO:0000256" key="12">
    <source>
        <dbReference type="ARBA" id="ARBA00048988"/>
    </source>
</evidence>
<dbReference type="GO" id="GO:0005524">
    <property type="term" value="F:ATP binding"/>
    <property type="evidence" value="ECO:0007669"/>
    <property type="project" value="UniProtKB-KW"/>
</dbReference>
<keyword evidence="8 13" id="KW-0233">DNA recombination</keyword>
<dbReference type="Proteomes" id="UP000001596">
    <property type="component" value="Chromosome 1"/>
</dbReference>
<evidence type="ECO:0000259" key="16">
    <source>
        <dbReference type="PROSITE" id="PS51194"/>
    </source>
</evidence>
<keyword evidence="5 13" id="KW-0347">Helicase</keyword>
<dbReference type="GO" id="GO:0016887">
    <property type="term" value="F:ATP hydrolysis activity"/>
    <property type="evidence" value="ECO:0007669"/>
    <property type="project" value="RHEA"/>
</dbReference>
<dbReference type="Gene3D" id="2.40.50.140">
    <property type="entry name" value="Nucleic acid-binding proteins"/>
    <property type="match status" value="1"/>
</dbReference>
<dbReference type="AlphaFoldDB" id="B9JWQ4"/>
<evidence type="ECO:0000256" key="3">
    <source>
        <dbReference type="ARBA" id="ARBA00022763"/>
    </source>
</evidence>
<dbReference type="eggNOG" id="COG1200">
    <property type="taxonomic scope" value="Bacteria"/>
</dbReference>
<evidence type="ECO:0000313" key="18">
    <source>
        <dbReference type="Proteomes" id="UP000001596"/>
    </source>
</evidence>
<dbReference type="GO" id="GO:0043138">
    <property type="term" value="F:3'-5' DNA helicase activity"/>
    <property type="evidence" value="ECO:0007669"/>
    <property type="project" value="UniProtKB-EC"/>
</dbReference>
<dbReference type="Pfam" id="PF19833">
    <property type="entry name" value="RecG_dom3_C"/>
    <property type="match status" value="1"/>
</dbReference>
<evidence type="ECO:0000256" key="4">
    <source>
        <dbReference type="ARBA" id="ARBA00022801"/>
    </source>
</evidence>
<dbReference type="PROSITE" id="PS51194">
    <property type="entry name" value="HELICASE_CTER"/>
    <property type="match status" value="1"/>
</dbReference>
<dbReference type="HOGENOM" id="CLU_005122_7_1_5"/>
<dbReference type="GO" id="GO:0006310">
    <property type="term" value="P:DNA recombination"/>
    <property type="evidence" value="ECO:0007669"/>
    <property type="project" value="UniProtKB-UniRule"/>
</dbReference>
<proteinExistence type="inferred from homology"/>
<dbReference type="SUPFAM" id="SSF52540">
    <property type="entry name" value="P-loop containing nucleoside triphosphate hydrolases"/>
    <property type="match status" value="2"/>
</dbReference>
<dbReference type="PROSITE" id="PS51192">
    <property type="entry name" value="HELICASE_ATP_BIND_1"/>
    <property type="match status" value="1"/>
</dbReference>
<dbReference type="PANTHER" id="PTHR47964">
    <property type="entry name" value="ATP-DEPENDENT DNA HELICASE HOMOLOG RECG, CHLOROPLASTIC"/>
    <property type="match status" value="1"/>
</dbReference>
<dbReference type="SMART" id="SM00487">
    <property type="entry name" value="DEXDc"/>
    <property type="match status" value="1"/>
</dbReference>
<accession>B9JWQ4</accession>
<dbReference type="GO" id="GO:0003677">
    <property type="term" value="F:DNA binding"/>
    <property type="evidence" value="ECO:0007669"/>
    <property type="project" value="UniProtKB-KW"/>
</dbReference>
<dbReference type="InterPro" id="IPR012340">
    <property type="entry name" value="NA-bd_OB-fold"/>
</dbReference>
<keyword evidence="9 13" id="KW-0234">DNA repair</keyword>
<dbReference type="Pfam" id="PF00271">
    <property type="entry name" value="Helicase_C"/>
    <property type="match status" value="1"/>
</dbReference>
<dbReference type="NCBIfam" id="NF008165">
    <property type="entry name" value="PRK10917.1-3"/>
    <property type="match status" value="1"/>
</dbReference>
<evidence type="ECO:0000256" key="10">
    <source>
        <dbReference type="ARBA" id="ARBA00023235"/>
    </source>
</evidence>
<dbReference type="EC" id="5.6.2.4" evidence="13"/>
<keyword evidence="7" id="KW-0238">DNA-binding</keyword>
<sequence length="790" mass="86525">MRGRRSREPGASSQHRPTKKPVPTFRSDAFLFASDMPENRFPLLSPMPFSSHRISLKTGSHFSVRCCIPAHNCLVSLAMRLITRHFAAIMRPSLLDPLFASVSTLPGVGPKLAQLLASLLGREDAEDARVVDLLFLSPHRLIDRRNQPGIARAPQGAIVTVTGRVDRHTPAPKENRNAPYRVFLHDETGELALTFFRAKGNWLEKALPVDEIITVSGKIDWFNGRPSMVHPDFMVKASEAATMPLVEPVYPLTAGLSPKVLKKAVDHAVERLPDFAEWIDPALVTKQGFDAVKPSFERLHSPLDEKDVDPQAPARRRLAYDEFLAGQVSLALVRQRLRKVAGTPVRATGEMSGKILAALPFTPTNSQKDAVADILKDMESDSRMLRLVQGDVGAGKTLVALLAMAAVVENGGQAVLMAPTEILARQHHATLSKMAAAAGIAVDVLTGRTKGREREAVLERIASGQAQIVIGTHALFQDSVNYHNLMLAVVDEQHRFGVHQRLRLTAKGVSPHMLVMTATPIPRTLVLAAFGDMDVSKLTEKPAGRKPIQTVTVPVERIGDIVDRLQAAIASGKKAYWICPLVEETEESELMSVEERFEVLKMCLKAPIGLVHGRMKGEEKDAAMLAFKSGETRLLVATTVVEVGVDVPDATIMVIEHAERFGLAQLHQLRGRVGRGAEASSCILLYKGPLGETGKARLSILRDSEDGFLIAEEDLKLRGEGELLGTRQSGTPGFRIASLEHHADLLEVARKDAAYLLERDPDLTSARGEAVRTLLYLHRRDEAVRFLRAG</sequence>
<gene>
    <name evidence="17" type="primary">recG</name>
    <name evidence="17" type="ordered locus">Avi_2363</name>
</gene>
<evidence type="ECO:0000259" key="15">
    <source>
        <dbReference type="PROSITE" id="PS51192"/>
    </source>
</evidence>
<dbReference type="PANTHER" id="PTHR47964:SF1">
    <property type="entry name" value="ATP-DEPENDENT DNA HELICASE HOMOLOG RECG, CHLOROPLASTIC"/>
    <property type="match status" value="1"/>
</dbReference>
<dbReference type="Pfam" id="PF01336">
    <property type="entry name" value="tRNA_anti-codon"/>
    <property type="match status" value="1"/>
</dbReference>
<dbReference type="NCBIfam" id="TIGR00643">
    <property type="entry name" value="recG"/>
    <property type="match status" value="1"/>
</dbReference>
<protein>
    <recommendedName>
        <fullName evidence="13">ATP-dependent DNA helicase RecG</fullName>
        <ecNumber evidence="13">5.6.2.4</ecNumber>
    </recommendedName>
</protein>
<dbReference type="NCBIfam" id="NF008164">
    <property type="entry name" value="PRK10917.1-2"/>
    <property type="match status" value="1"/>
</dbReference>
<keyword evidence="10" id="KW-0413">Isomerase</keyword>
<feature type="region of interest" description="Disordered" evidence="14">
    <location>
        <begin position="1"/>
        <end position="23"/>
    </location>
</feature>
<evidence type="ECO:0000256" key="13">
    <source>
        <dbReference type="RuleBase" id="RU363016"/>
    </source>
</evidence>
<evidence type="ECO:0000256" key="2">
    <source>
        <dbReference type="ARBA" id="ARBA00022741"/>
    </source>
</evidence>
<dbReference type="InterPro" id="IPR004609">
    <property type="entry name" value="ATP-dep_DNA_helicase_RecG"/>
</dbReference>
<dbReference type="InterPro" id="IPR027417">
    <property type="entry name" value="P-loop_NTPase"/>
</dbReference>
<comment type="catalytic activity">
    <reaction evidence="11 13">
        <text>Couples ATP hydrolysis with the unwinding of duplex DNA by translocating in the 3'-5' direction.</text>
        <dbReference type="EC" id="5.6.2.4"/>
    </reaction>
</comment>
<reference evidence="17 18" key="1">
    <citation type="journal article" date="2009" name="J. Bacteriol.">
        <title>Genome sequences of three Agrobacterium biovars help elucidate the evolution of multichromosome genomes in bacteria.</title>
        <authorList>
            <person name="Slater S.C."/>
            <person name="Goldman B.S."/>
            <person name="Goodner B."/>
            <person name="Setubal J.C."/>
            <person name="Farrand S.K."/>
            <person name="Nester E.W."/>
            <person name="Burr T.J."/>
            <person name="Banta L."/>
            <person name="Dickerman A.W."/>
            <person name="Paulsen I."/>
            <person name="Otten L."/>
            <person name="Suen G."/>
            <person name="Welch R."/>
            <person name="Almeida N.F."/>
            <person name="Arnold F."/>
            <person name="Burton O.T."/>
            <person name="Du Z."/>
            <person name="Ewing A."/>
            <person name="Godsy E."/>
            <person name="Heisel S."/>
            <person name="Houmiel K.L."/>
            <person name="Jhaveri J."/>
            <person name="Lu J."/>
            <person name="Miller N.M."/>
            <person name="Norton S."/>
            <person name="Chen Q."/>
            <person name="Phoolcharoen W."/>
            <person name="Ohlin V."/>
            <person name="Ondrusek D."/>
            <person name="Pride N."/>
            <person name="Stricklin S.L."/>
            <person name="Sun J."/>
            <person name="Wheeler C."/>
            <person name="Wilson L."/>
            <person name="Zhu H."/>
            <person name="Wood D.W."/>
        </authorList>
    </citation>
    <scope>NUCLEOTIDE SEQUENCE [LARGE SCALE GENOMIC DNA]</scope>
    <source>
        <strain evidence="18">S4 / ATCC BAA-846</strain>
    </source>
</reference>
<comment type="function">
    <text evidence="13">Plays a critical role in recombination and DNA repair. Helps process Holliday junction intermediates to mature products by catalyzing branch migration. Has replication fork regression activity, unwinds stalled or blocked replication forks to make a HJ that can be resolved. Has a DNA unwinding activity characteristic of a DNA helicase with 3'-5' polarity.</text>
</comment>
<organism evidence="17 18">
    <name type="scientific">Allorhizobium ampelinum (strain ATCC BAA-846 / DSM 112012 / S4)</name>
    <name type="common">Agrobacterium vitis (strain S4)</name>
    <dbReference type="NCBI Taxonomy" id="311402"/>
    <lineage>
        <taxon>Bacteria</taxon>
        <taxon>Pseudomonadati</taxon>
        <taxon>Pseudomonadota</taxon>
        <taxon>Alphaproteobacteria</taxon>
        <taxon>Hyphomicrobiales</taxon>
        <taxon>Rhizobiaceae</taxon>
        <taxon>Rhizobium/Agrobacterium group</taxon>
        <taxon>Allorhizobium</taxon>
        <taxon>Allorhizobium ampelinum</taxon>
    </lineage>
</organism>
<dbReference type="SUPFAM" id="SSF50249">
    <property type="entry name" value="Nucleic acid-binding proteins"/>
    <property type="match status" value="1"/>
</dbReference>
<dbReference type="NCBIfam" id="NF008168">
    <property type="entry name" value="PRK10917.2-2"/>
    <property type="match status" value="1"/>
</dbReference>
<dbReference type="EMBL" id="CP000633">
    <property type="protein sequence ID" value="ACM36682.1"/>
    <property type="molecule type" value="Genomic_DNA"/>
</dbReference>
<dbReference type="KEGG" id="avi:Avi_2363"/>
<dbReference type="Pfam" id="PF00270">
    <property type="entry name" value="DEAD"/>
    <property type="match status" value="1"/>
</dbReference>
<name>B9JWQ4_ALLAM</name>
<keyword evidence="18" id="KW-1185">Reference proteome</keyword>
<dbReference type="Gene3D" id="3.40.50.300">
    <property type="entry name" value="P-loop containing nucleotide triphosphate hydrolases"/>
    <property type="match status" value="2"/>
</dbReference>